<keyword evidence="4" id="KW-0479">Metal-binding</keyword>
<dbReference type="EMBL" id="NPDN01000003">
    <property type="protein sequence ID" value="PJZ26163.1"/>
    <property type="molecule type" value="Genomic_DNA"/>
</dbReference>
<keyword evidence="11" id="KW-1185">Reference proteome</keyword>
<reference evidence="10 11" key="1">
    <citation type="submission" date="2017-07" db="EMBL/GenBank/DDBJ databases">
        <title>Leptospira spp. isolated from tropical soils.</title>
        <authorList>
            <person name="Thibeaux R."/>
            <person name="Iraola G."/>
            <person name="Ferres I."/>
            <person name="Bierque E."/>
            <person name="Girault D."/>
            <person name="Soupe-Gilbert M.-E."/>
            <person name="Picardeau M."/>
            <person name="Goarant C."/>
        </authorList>
    </citation>
    <scope>NUCLEOTIDE SEQUENCE [LARGE SCALE GENOMIC DNA]</scope>
    <source>
        <strain evidence="10 11">MCA1-C-A1</strain>
    </source>
</reference>
<dbReference type="PANTHER" id="PTHR30616">
    <property type="entry name" value="UNCHARACTERIZED PROTEIN YFIH"/>
    <property type="match status" value="1"/>
</dbReference>
<dbReference type="RefSeq" id="WP_100705955.1">
    <property type="nucleotide sequence ID" value="NZ_NPDL01000003.1"/>
</dbReference>
<evidence type="ECO:0008006" key="12">
    <source>
        <dbReference type="Google" id="ProtNLM"/>
    </source>
</evidence>
<evidence type="ECO:0000256" key="1">
    <source>
        <dbReference type="ARBA" id="ARBA00000553"/>
    </source>
</evidence>
<gene>
    <name evidence="10" type="ORF">CH357_06585</name>
</gene>
<keyword evidence="5" id="KW-0378">Hydrolase</keyword>
<keyword evidence="3" id="KW-0808">Transferase</keyword>
<evidence type="ECO:0000256" key="2">
    <source>
        <dbReference type="ARBA" id="ARBA00007353"/>
    </source>
</evidence>
<dbReference type="Pfam" id="PF02578">
    <property type="entry name" value="Cu-oxidase_4"/>
    <property type="match status" value="1"/>
</dbReference>
<dbReference type="SUPFAM" id="SSF64438">
    <property type="entry name" value="CNF1/YfiH-like putative cysteine hydrolases"/>
    <property type="match status" value="1"/>
</dbReference>
<evidence type="ECO:0000256" key="7">
    <source>
        <dbReference type="ARBA" id="ARBA00047989"/>
    </source>
</evidence>
<dbReference type="GO" id="GO:0005507">
    <property type="term" value="F:copper ion binding"/>
    <property type="evidence" value="ECO:0007669"/>
    <property type="project" value="TreeGrafter"/>
</dbReference>
<dbReference type="OrthoDB" id="4279at2"/>
<comment type="catalytic activity">
    <reaction evidence="9">
        <text>S-methyl-5'-thioadenosine + phosphate = 5-(methylsulfanyl)-alpha-D-ribose 1-phosphate + adenine</text>
        <dbReference type="Rhea" id="RHEA:11852"/>
        <dbReference type="ChEBI" id="CHEBI:16708"/>
        <dbReference type="ChEBI" id="CHEBI:17509"/>
        <dbReference type="ChEBI" id="CHEBI:43474"/>
        <dbReference type="ChEBI" id="CHEBI:58533"/>
        <dbReference type="EC" id="2.4.2.28"/>
    </reaction>
    <physiologicalReaction direction="left-to-right" evidence="9">
        <dbReference type="Rhea" id="RHEA:11853"/>
    </physiologicalReaction>
</comment>
<evidence type="ECO:0000256" key="9">
    <source>
        <dbReference type="ARBA" id="ARBA00049893"/>
    </source>
</evidence>
<dbReference type="GO" id="GO:0016787">
    <property type="term" value="F:hydrolase activity"/>
    <property type="evidence" value="ECO:0007669"/>
    <property type="project" value="UniProtKB-KW"/>
</dbReference>
<comment type="caution">
    <text evidence="10">The sequence shown here is derived from an EMBL/GenBank/DDBJ whole genome shotgun (WGS) entry which is preliminary data.</text>
</comment>
<evidence type="ECO:0000256" key="5">
    <source>
        <dbReference type="ARBA" id="ARBA00022801"/>
    </source>
</evidence>
<evidence type="ECO:0000313" key="10">
    <source>
        <dbReference type="EMBL" id="PJZ26163.1"/>
    </source>
</evidence>
<dbReference type="AlphaFoldDB" id="A0A2M9XEQ2"/>
<sequence length="232" mass="25884">MIDHRFFLEDKRSLRLLILGNKEATGDPNDPNFIRERVAQASGVAGTEVFFMNQEHGTTILEVNGSPSAEIPTGDALFTTEPKKILVVKTADCMPIFFWTGRPALVGVIHSGWKGTLAGITEKVLAHVQKRYGVDPELVHFYLGPYATGKHYEVGEDVASLFRKEVPNSLKALEEPGKFLLEQKTFLLHRIKSLGIQPFLETAGVCTMSPNSKFFSHRRGDTGRNLNCIWLE</sequence>
<keyword evidence="6" id="KW-0862">Zinc</keyword>
<comment type="catalytic activity">
    <reaction evidence="1">
        <text>inosine + phosphate = alpha-D-ribose 1-phosphate + hypoxanthine</text>
        <dbReference type="Rhea" id="RHEA:27646"/>
        <dbReference type="ChEBI" id="CHEBI:17368"/>
        <dbReference type="ChEBI" id="CHEBI:17596"/>
        <dbReference type="ChEBI" id="CHEBI:43474"/>
        <dbReference type="ChEBI" id="CHEBI:57720"/>
        <dbReference type="EC" id="2.4.2.1"/>
    </reaction>
    <physiologicalReaction direction="left-to-right" evidence="1">
        <dbReference type="Rhea" id="RHEA:27647"/>
    </physiologicalReaction>
</comment>
<dbReference type="InterPro" id="IPR038371">
    <property type="entry name" value="Cu_polyphenol_OxRdtase_sf"/>
</dbReference>
<evidence type="ECO:0000256" key="8">
    <source>
        <dbReference type="ARBA" id="ARBA00048968"/>
    </source>
</evidence>
<accession>A0A2M9XEQ2</accession>
<evidence type="ECO:0000256" key="3">
    <source>
        <dbReference type="ARBA" id="ARBA00022679"/>
    </source>
</evidence>
<dbReference type="GO" id="GO:0017061">
    <property type="term" value="F:S-methyl-5-thioadenosine phosphorylase activity"/>
    <property type="evidence" value="ECO:0007669"/>
    <property type="project" value="UniProtKB-EC"/>
</dbReference>
<dbReference type="Gene3D" id="3.60.140.10">
    <property type="entry name" value="CNF1/YfiH-like putative cysteine hydrolases"/>
    <property type="match status" value="1"/>
</dbReference>
<dbReference type="PANTHER" id="PTHR30616:SF2">
    <property type="entry name" value="PURINE NUCLEOSIDE PHOSPHORYLASE LACC1"/>
    <property type="match status" value="1"/>
</dbReference>
<evidence type="ECO:0000313" key="11">
    <source>
        <dbReference type="Proteomes" id="UP000232196"/>
    </source>
</evidence>
<dbReference type="InterPro" id="IPR011324">
    <property type="entry name" value="Cytotoxic_necrot_fac-like_cat"/>
</dbReference>
<dbReference type="CDD" id="cd16833">
    <property type="entry name" value="YfiH"/>
    <property type="match status" value="1"/>
</dbReference>
<dbReference type="InterPro" id="IPR003730">
    <property type="entry name" value="Cu_polyphenol_OxRdtase"/>
</dbReference>
<comment type="catalytic activity">
    <reaction evidence="8">
        <text>adenosine + phosphate = alpha-D-ribose 1-phosphate + adenine</text>
        <dbReference type="Rhea" id="RHEA:27642"/>
        <dbReference type="ChEBI" id="CHEBI:16335"/>
        <dbReference type="ChEBI" id="CHEBI:16708"/>
        <dbReference type="ChEBI" id="CHEBI:43474"/>
        <dbReference type="ChEBI" id="CHEBI:57720"/>
        <dbReference type="EC" id="2.4.2.1"/>
    </reaction>
    <physiologicalReaction direction="left-to-right" evidence="8">
        <dbReference type="Rhea" id="RHEA:27643"/>
    </physiologicalReaction>
</comment>
<evidence type="ECO:0000256" key="4">
    <source>
        <dbReference type="ARBA" id="ARBA00022723"/>
    </source>
</evidence>
<proteinExistence type="inferred from homology"/>
<dbReference type="Proteomes" id="UP000232196">
    <property type="component" value="Unassembled WGS sequence"/>
</dbReference>
<name>A0A2M9XEQ2_9LEPT</name>
<evidence type="ECO:0000256" key="6">
    <source>
        <dbReference type="ARBA" id="ARBA00022833"/>
    </source>
</evidence>
<protein>
    <recommendedName>
        <fullName evidence="12">Purine nucleoside phosphorylase</fullName>
    </recommendedName>
</protein>
<organism evidence="10 11">
    <name type="scientific">Leptospira hartskeerlii</name>
    <dbReference type="NCBI Taxonomy" id="2023177"/>
    <lineage>
        <taxon>Bacteria</taxon>
        <taxon>Pseudomonadati</taxon>
        <taxon>Spirochaetota</taxon>
        <taxon>Spirochaetia</taxon>
        <taxon>Leptospirales</taxon>
        <taxon>Leptospiraceae</taxon>
        <taxon>Leptospira</taxon>
    </lineage>
</organism>
<comment type="catalytic activity">
    <reaction evidence="7">
        <text>adenosine + H2O + H(+) = inosine + NH4(+)</text>
        <dbReference type="Rhea" id="RHEA:24408"/>
        <dbReference type="ChEBI" id="CHEBI:15377"/>
        <dbReference type="ChEBI" id="CHEBI:15378"/>
        <dbReference type="ChEBI" id="CHEBI:16335"/>
        <dbReference type="ChEBI" id="CHEBI:17596"/>
        <dbReference type="ChEBI" id="CHEBI:28938"/>
        <dbReference type="EC" id="3.5.4.4"/>
    </reaction>
    <physiologicalReaction direction="left-to-right" evidence="7">
        <dbReference type="Rhea" id="RHEA:24409"/>
    </physiologicalReaction>
</comment>
<comment type="similarity">
    <text evidence="2">Belongs to the purine nucleoside phosphorylase YfiH/LACC1 family.</text>
</comment>